<feature type="active site" description="Nucleophile" evidence="2">
    <location>
        <position position="189"/>
    </location>
</feature>
<feature type="chain" id="PRO_5008259816" evidence="3">
    <location>
        <begin position="19"/>
        <end position="430"/>
    </location>
</feature>
<dbReference type="GO" id="GO:0004197">
    <property type="term" value="F:cysteine-type endopeptidase activity"/>
    <property type="evidence" value="ECO:0007669"/>
    <property type="project" value="TreeGrafter"/>
</dbReference>
<keyword evidence="3" id="KW-0732">Signal</keyword>
<comment type="similarity">
    <text evidence="1">Belongs to the peptidase C13 family.</text>
</comment>
<accession>A0A193L1P0</accession>
<dbReference type="GO" id="GO:0051603">
    <property type="term" value="P:proteolysis involved in protein catabolic process"/>
    <property type="evidence" value="ECO:0007669"/>
    <property type="project" value="TreeGrafter"/>
</dbReference>
<protein>
    <submittedName>
        <fullName evidence="4">Putative legumain S02_061</fullName>
    </submittedName>
</protein>
<evidence type="ECO:0000256" key="1">
    <source>
        <dbReference type="ARBA" id="ARBA00009941"/>
    </source>
</evidence>
<proteinExistence type="inferred from homology"/>
<organism evidence="4">
    <name type="scientific">Blastocystis sp. subtype 7</name>
    <dbReference type="NCBI Taxonomy" id="1076755"/>
    <lineage>
        <taxon>Eukaryota</taxon>
        <taxon>Sar</taxon>
        <taxon>Stramenopiles</taxon>
        <taxon>Bigyra</taxon>
        <taxon>Opalozoa</taxon>
        <taxon>Opalinata</taxon>
        <taxon>Blastocystidae</taxon>
        <taxon>Blastocystis</taxon>
    </lineage>
</organism>
<dbReference type="GO" id="GO:0006624">
    <property type="term" value="P:vacuolar protein processing"/>
    <property type="evidence" value="ECO:0007669"/>
    <property type="project" value="TreeGrafter"/>
</dbReference>
<dbReference type="SMR" id="A0A193L1P0"/>
<dbReference type="Gene3D" id="3.40.50.1460">
    <property type="match status" value="1"/>
</dbReference>
<reference evidence="4" key="1">
    <citation type="submission" date="2016-06" db="EMBL/GenBank/DDBJ databases">
        <title>On Blastocystis secreted cysteine proteases: a legumain-activated cathepsin B increases paracellular permeability of intestinal Caco-2 cell monolayers.</title>
        <authorList>
            <person name="Nourrisson C."/>
            <person name="Wawrzyniak I."/>
            <person name="Cian A."/>
            <person name="Livrelli V."/>
            <person name="Viscogliosi E."/>
            <person name="Delbac F."/>
            <person name="Poirier P."/>
        </authorList>
    </citation>
    <scope>NUCLEOTIDE SEQUENCE</scope>
    <source>
        <strain evidence="4">B</strain>
    </source>
</reference>
<dbReference type="Pfam" id="PF01650">
    <property type="entry name" value="Peptidase_C13"/>
    <property type="match status" value="1"/>
</dbReference>
<dbReference type="GO" id="GO:0005773">
    <property type="term" value="C:vacuole"/>
    <property type="evidence" value="ECO:0007669"/>
    <property type="project" value="GOC"/>
</dbReference>
<dbReference type="PRINTS" id="PR00776">
    <property type="entry name" value="HEMOGLOBNASE"/>
</dbReference>
<sequence length="430" mass="48203">MRTFTAIALIILAALAAAEKYAMVFGTADGWSNYSITSDPCRAYADLIRAGIKPENIIYMTYTTNLHLPDNPYPGMIFTDPADNTDGDWAKYGCFDHVDYTDDEINKEVFLAILSGDAETVKEKTGKENPKVLNAGPEDTVFTYFIDHGDYDDICVGIDNVSSKELMKALKTAYEKKLYGKWVWFMEACHSGSMFLKLPSNMNIYVMTSADENHDALMSHCPPDDEVAGQRLYTCLAGLWDNYYLDYLEQNPDCTIGEIFEAVRARVDSESDQNVSEFGDMTFRDLKVSEFFGELPSRSLRKSYKVSKSESNVPVSEVPLHLAKWAAIRADDKNKESALKAYENELIAEAKREVELMRLGSALMNEKAANNAMTAPSEAYSADCVRELSLMLVKKCGHKLPFSSKQNNMLRNICLPGLSVPNVNWDDICM</sequence>
<feature type="signal peptide" evidence="3">
    <location>
        <begin position="1"/>
        <end position="18"/>
    </location>
</feature>
<feature type="active site" evidence="2">
    <location>
        <position position="148"/>
    </location>
</feature>
<dbReference type="PANTHER" id="PTHR12000">
    <property type="entry name" value="HEMOGLOBINASE FAMILY MEMBER"/>
    <property type="match status" value="1"/>
</dbReference>
<dbReference type="PANTHER" id="PTHR12000:SF42">
    <property type="entry name" value="LEGUMAIN"/>
    <property type="match status" value="1"/>
</dbReference>
<dbReference type="InterPro" id="IPR001096">
    <property type="entry name" value="Peptidase_C13"/>
</dbReference>
<evidence type="ECO:0000256" key="2">
    <source>
        <dbReference type="PIRSR" id="PIRSR019663-1"/>
    </source>
</evidence>
<evidence type="ECO:0000256" key="3">
    <source>
        <dbReference type="SAM" id="SignalP"/>
    </source>
</evidence>
<dbReference type="AlphaFoldDB" id="A0A193L1P0"/>
<dbReference type="EMBL" id="KX431911">
    <property type="protein sequence ID" value="ANO43589.1"/>
    <property type="molecule type" value="Genomic_DNA"/>
</dbReference>
<dbReference type="PIRSF" id="PIRSF019663">
    <property type="entry name" value="Legumain"/>
    <property type="match status" value="1"/>
</dbReference>
<name>A0A193L1P0_9STRA</name>
<evidence type="ECO:0000313" key="4">
    <source>
        <dbReference type="EMBL" id="ANO43589.1"/>
    </source>
</evidence>